<dbReference type="Proteomes" id="UP000242381">
    <property type="component" value="Unassembled WGS sequence"/>
</dbReference>
<evidence type="ECO:0000313" key="2">
    <source>
        <dbReference type="Proteomes" id="UP000242381"/>
    </source>
</evidence>
<reference evidence="1 2" key="1">
    <citation type="journal article" date="2016" name="Proc. Natl. Acad. Sci. U.S.A.">
        <title>Lipid metabolic changes in an early divergent fungus govern the establishment of a mutualistic symbiosis with endobacteria.</title>
        <authorList>
            <person name="Lastovetsky O.A."/>
            <person name="Gaspar M.L."/>
            <person name="Mondo S.J."/>
            <person name="LaButti K.M."/>
            <person name="Sandor L."/>
            <person name="Grigoriev I.V."/>
            <person name="Henry S.A."/>
            <person name="Pawlowska T.E."/>
        </authorList>
    </citation>
    <scope>NUCLEOTIDE SEQUENCE [LARGE SCALE GENOMIC DNA]</scope>
    <source>
        <strain evidence="1 2">ATCC 11559</strain>
    </source>
</reference>
<organism evidence="1 2">
    <name type="scientific">Rhizopus microsporus</name>
    <dbReference type="NCBI Taxonomy" id="58291"/>
    <lineage>
        <taxon>Eukaryota</taxon>
        <taxon>Fungi</taxon>
        <taxon>Fungi incertae sedis</taxon>
        <taxon>Mucoromycota</taxon>
        <taxon>Mucoromycotina</taxon>
        <taxon>Mucoromycetes</taxon>
        <taxon>Mucorales</taxon>
        <taxon>Mucorineae</taxon>
        <taxon>Rhizopodaceae</taxon>
        <taxon>Rhizopus</taxon>
    </lineage>
</organism>
<proteinExistence type="predicted"/>
<gene>
    <name evidence="1" type="ORF">BCV71DRAFT_3105</name>
</gene>
<dbReference type="VEuPathDB" id="FungiDB:BCV72DRAFT_334518"/>
<name>A0A1X0RZF4_RHIZD</name>
<protein>
    <submittedName>
        <fullName evidence="1">Uncharacterized protein</fullName>
    </submittedName>
</protein>
<accession>A0A1X0RZF4</accession>
<evidence type="ECO:0000313" key="1">
    <source>
        <dbReference type="EMBL" id="ORE17364.1"/>
    </source>
</evidence>
<sequence>MRTLTVKNLLGNPALADTCMGQNPFAKITASDDAHVQEDYRTCSSYINRIIRKDQTAEAKYIIKQKLDQLRQLRSKFDRLSTYLYHRFSSKFTNDVQTRPWTIWTIADRSHNQDRDSSAVAASKLFKHIATQVVGQWSCSKFELEYCHIFEVSM</sequence>
<dbReference type="EMBL" id="KV921357">
    <property type="protein sequence ID" value="ORE17364.1"/>
    <property type="molecule type" value="Genomic_DNA"/>
</dbReference>
<dbReference type="AlphaFoldDB" id="A0A1X0RZF4"/>